<dbReference type="Gene3D" id="2.40.50.100">
    <property type="match status" value="1"/>
</dbReference>
<dbReference type="InterPro" id="IPR058636">
    <property type="entry name" value="Beta-barrel_YknX"/>
</dbReference>
<keyword evidence="6" id="KW-0472">Membrane</keyword>
<feature type="domain" description="YknX-like beta-barrel" evidence="8">
    <location>
        <begin position="375"/>
        <end position="444"/>
    </location>
</feature>
<keyword evidence="10" id="KW-1185">Reference proteome</keyword>
<keyword evidence="6" id="KW-0812">Transmembrane</keyword>
<sequence>MRLNKPWIAAVTAVVVLGGAGAYYFFPKTKAKSAASAVTETTVTVTKGNIRSTISGTSQFEAKDQQNIIAPADGTIKTMNLTRNQAVKKSDVLFVISDPTKETSLQEAQNSLDQMQKDLADLQDQKAHMTFFAPTEGKLTLSNNIDVGSNVSKNAKIGTISDYKHLKVTLPFPLDSAVQLKPGDTVDLSVDGFKLSKSASVRSVDTTAKADSDGSKLVDVELAVDNDGTLDAGVKVKGSFSVNGLKVESRSQAALDYTTVANIMSGASGSIKQLNFKTGDMVPNGAVLAVMGSDTLPNDIVNKQSQIERQRNTVADLTNKVNELTVVAPFDGVFSTDFANKKANVLASYPVGSKITANTQLGAVASTDSMQLPIQVDELDLPQIKMGMKADIKVDAIQGKTFQGEVSQVSTVGTTTNGVTAYDVVLSVKDTSQLKYGMTATADILIQDKRDVLQLPIQALQSQRGNYSVTLLKPDGTREDNHAVKIGVRSKTNAEITEGLNEGDKVIVKSRSTQQSLSQQELDRLRQQMQGGQGFPGGFQGGQGGFQGGGNFQGGGGSVQIQRSSGGGRGN</sequence>
<keyword evidence="3 4" id="KW-0175">Coiled coil</keyword>
<feature type="region of interest" description="Disordered" evidence="5">
    <location>
        <begin position="534"/>
        <end position="571"/>
    </location>
</feature>
<dbReference type="PANTHER" id="PTHR32347:SF14">
    <property type="entry name" value="EFFLUX SYSTEM COMPONENT YKNX-RELATED"/>
    <property type="match status" value="1"/>
</dbReference>
<accession>A0ABT4QJV3</accession>
<dbReference type="InterPro" id="IPR058627">
    <property type="entry name" value="MdtA-like_C"/>
</dbReference>
<dbReference type="SUPFAM" id="SSF111369">
    <property type="entry name" value="HlyD-like secretion proteins"/>
    <property type="match status" value="2"/>
</dbReference>
<dbReference type="Gene3D" id="2.40.30.170">
    <property type="match status" value="1"/>
</dbReference>
<comment type="caution">
    <text evidence="9">The sequence shown here is derived from an EMBL/GenBank/DDBJ whole genome shotgun (WGS) entry which is preliminary data.</text>
</comment>
<feature type="domain" description="Multidrug resistance protein MdtA-like C-terminal permuted SH3" evidence="7">
    <location>
        <begin position="452"/>
        <end position="509"/>
    </location>
</feature>
<dbReference type="InterPro" id="IPR050465">
    <property type="entry name" value="UPF0194_transport"/>
</dbReference>
<evidence type="ECO:0000256" key="1">
    <source>
        <dbReference type="ARBA" id="ARBA00004196"/>
    </source>
</evidence>
<feature type="coiled-coil region" evidence="4">
    <location>
        <begin position="300"/>
        <end position="327"/>
    </location>
</feature>
<dbReference type="EMBL" id="JAQAGZ010000032">
    <property type="protein sequence ID" value="MCZ8517156.1"/>
    <property type="molecule type" value="Genomic_DNA"/>
</dbReference>
<name>A0ABT4QJV3_9BACL</name>
<evidence type="ECO:0000256" key="3">
    <source>
        <dbReference type="ARBA" id="ARBA00023054"/>
    </source>
</evidence>
<dbReference type="InterPro" id="IPR006143">
    <property type="entry name" value="RND_pump_MFP"/>
</dbReference>
<dbReference type="Pfam" id="PF25990">
    <property type="entry name" value="Beta-barrel_YknX"/>
    <property type="match status" value="1"/>
</dbReference>
<evidence type="ECO:0000313" key="9">
    <source>
        <dbReference type="EMBL" id="MCZ8517156.1"/>
    </source>
</evidence>
<evidence type="ECO:0000313" key="10">
    <source>
        <dbReference type="Proteomes" id="UP001527882"/>
    </source>
</evidence>
<comment type="similarity">
    <text evidence="2">Belongs to the membrane fusion protein (MFP) (TC 8.A.1) family.</text>
</comment>
<evidence type="ECO:0000256" key="6">
    <source>
        <dbReference type="SAM" id="Phobius"/>
    </source>
</evidence>
<dbReference type="Gene3D" id="1.10.287.470">
    <property type="entry name" value="Helix hairpin bin"/>
    <property type="match status" value="1"/>
</dbReference>
<dbReference type="RefSeq" id="WP_269885687.1">
    <property type="nucleotide sequence ID" value="NZ_JAQAGZ010000032.1"/>
</dbReference>
<feature type="transmembrane region" description="Helical" evidence="6">
    <location>
        <begin position="7"/>
        <end position="26"/>
    </location>
</feature>
<evidence type="ECO:0000259" key="7">
    <source>
        <dbReference type="Pfam" id="PF25967"/>
    </source>
</evidence>
<dbReference type="Gene3D" id="2.40.420.20">
    <property type="match status" value="1"/>
</dbReference>
<evidence type="ECO:0000256" key="2">
    <source>
        <dbReference type="ARBA" id="ARBA00009477"/>
    </source>
</evidence>
<protein>
    <submittedName>
        <fullName evidence="9">Efflux RND transporter periplasmic adaptor subunit</fullName>
    </submittedName>
</protein>
<dbReference type="Proteomes" id="UP001527882">
    <property type="component" value="Unassembled WGS sequence"/>
</dbReference>
<reference evidence="9 10" key="1">
    <citation type="submission" date="2022-12" db="EMBL/GenBank/DDBJ databases">
        <title>Draft genome sequence of Paenibacillus sp. dW9.</title>
        <authorList>
            <person name="Choi E.-W."/>
            <person name="Kim D.-U."/>
        </authorList>
    </citation>
    <scope>NUCLEOTIDE SEQUENCE [LARGE SCALE GENOMIC DNA]</scope>
    <source>
        <strain evidence="10">dW9</strain>
    </source>
</reference>
<proteinExistence type="inferred from homology"/>
<dbReference type="Pfam" id="PF25967">
    <property type="entry name" value="RND-MFP_C"/>
    <property type="match status" value="1"/>
</dbReference>
<dbReference type="NCBIfam" id="TIGR01730">
    <property type="entry name" value="RND_mfp"/>
    <property type="match status" value="1"/>
</dbReference>
<organism evidence="9 10">
    <name type="scientific">Paenibacillus gyeongsangnamensis</name>
    <dbReference type="NCBI Taxonomy" id="3388067"/>
    <lineage>
        <taxon>Bacteria</taxon>
        <taxon>Bacillati</taxon>
        <taxon>Bacillota</taxon>
        <taxon>Bacilli</taxon>
        <taxon>Bacillales</taxon>
        <taxon>Paenibacillaceae</taxon>
        <taxon>Paenibacillus</taxon>
    </lineage>
</organism>
<evidence type="ECO:0000259" key="8">
    <source>
        <dbReference type="Pfam" id="PF25990"/>
    </source>
</evidence>
<evidence type="ECO:0000256" key="5">
    <source>
        <dbReference type="SAM" id="MobiDB-lite"/>
    </source>
</evidence>
<comment type="subcellular location">
    <subcellularLocation>
        <location evidence="1">Cell envelope</location>
    </subcellularLocation>
</comment>
<gene>
    <name evidence="9" type="ORF">O9H85_33355</name>
</gene>
<dbReference type="PANTHER" id="PTHR32347">
    <property type="entry name" value="EFFLUX SYSTEM COMPONENT YKNX-RELATED"/>
    <property type="match status" value="1"/>
</dbReference>
<keyword evidence="6" id="KW-1133">Transmembrane helix</keyword>
<evidence type="ECO:0000256" key="4">
    <source>
        <dbReference type="SAM" id="Coils"/>
    </source>
</evidence>
<feature type="compositionally biased region" description="Gly residues" evidence="5">
    <location>
        <begin position="534"/>
        <end position="558"/>
    </location>
</feature>